<evidence type="ECO:0000313" key="2">
    <source>
        <dbReference type="Proteomes" id="UP000662814"/>
    </source>
</evidence>
<gene>
    <name evidence="1" type="ORF">HCR76_09320</name>
</gene>
<accession>A0ABX6YF96</accession>
<name>A0ABX6YF96_9MICO</name>
<organism evidence="1 2">
    <name type="scientific">Paramicrobacterium chengjingii</name>
    <dbReference type="NCBI Taxonomy" id="2769067"/>
    <lineage>
        <taxon>Bacteria</taxon>
        <taxon>Bacillati</taxon>
        <taxon>Actinomycetota</taxon>
        <taxon>Actinomycetes</taxon>
        <taxon>Micrococcales</taxon>
        <taxon>Microbacteriaceae</taxon>
        <taxon>Paramicrobacterium</taxon>
    </lineage>
</organism>
<proteinExistence type="predicted"/>
<dbReference type="RefSeq" id="WP_166993067.1">
    <property type="nucleotide sequence ID" value="NZ_CP061169.1"/>
</dbReference>
<dbReference type="Proteomes" id="UP000662814">
    <property type="component" value="Chromosome"/>
</dbReference>
<dbReference type="EMBL" id="CP061169">
    <property type="protein sequence ID" value="QPZ37080.1"/>
    <property type="molecule type" value="Genomic_DNA"/>
</dbReference>
<keyword evidence="2" id="KW-1185">Reference proteome</keyword>
<sequence length="93" mass="10474">MTMLDVGASRDNARYAHLAENRERGDITLDRLSDREWRVTDRRLDEHDAPSVLGIIEQTDVGFTVLEINELVAQWTADTLDDAVSLFVTADQG</sequence>
<protein>
    <submittedName>
        <fullName evidence="1">Uncharacterized protein</fullName>
    </submittedName>
</protein>
<reference evidence="1 2" key="1">
    <citation type="submission" date="2020-12" db="EMBL/GenBank/DDBJ databases">
        <title>Microbacterium sp. HY060.</title>
        <authorList>
            <person name="Zhou J."/>
        </authorList>
    </citation>
    <scope>NUCLEOTIDE SEQUENCE [LARGE SCALE GENOMIC DNA]</scope>
    <source>
        <strain evidence="1 2">HY60</strain>
    </source>
</reference>
<evidence type="ECO:0000313" key="1">
    <source>
        <dbReference type="EMBL" id="QPZ37080.1"/>
    </source>
</evidence>